<feature type="transmembrane region" description="Helical" evidence="9">
    <location>
        <begin position="124"/>
        <end position="141"/>
    </location>
</feature>
<evidence type="ECO:0000313" key="12">
    <source>
        <dbReference type="Proteomes" id="UP000298631"/>
    </source>
</evidence>
<dbReference type="Pfam" id="PF00528">
    <property type="entry name" value="BPD_transp_1"/>
    <property type="match status" value="1"/>
</dbReference>
<keyword evidence="7 9" id="KW-1133">Transmembrane helix</keyword>
<dbReference type="CDD" id="cd06261">
    <property type="entry name" value="TM_PBP2"/>
    <property type="match status" value="1"/>
</dbReference>
<feature type="transmembrane region" description="Helical" evidence="9">
    <location>
        <begin position="351"/>
        <end position="373"/>
    </location>
</feature>
<evidence type="ECO:0000256" key="8">
    <source>
        <dbReference type="ARBA" id="ARBA00023136"/>
    </source>
</evidence>
<reference evidence="11 12" key="1">
    <citation type="submission" date="2019-05" db="EMBL/GenBank/DDBJ databases">
        <title>Pseudorhodobacter turbinis sp. nov., isolated from the gut of the Korean turban shell.</title>
        <authorList>
            <person name="Jeong Y.-S."/>
            <person name="Kang W.-R."/>
            <person name="Bae J.-W."/>
        </authorList>
    </citation>
    <scope>NUCLEOTIDE SEQUENCE [LARGE SCALE GENOMIC DNA]</scope>
    <source>
        <strain evidence="11 12">S12M18</strain>
    </source>
</reference>
<dbReference type="PANTHER" id="PTHR30614:SF37">
    <property type="entry name" value="AMINO-ACID ABC TRANSPORTER PERMEASE PROTEIN YHDX-RELATED"/>
    <property type="match status" value="1"/>
</dbReference>
<dbReference type="InterPro" id="IPR000515">
    <property type="entry name" value="MetI-like"/>
</dbReference>
<name>A0A4P8EBY6_9RHOB</name>
<dbReference type="OrthoDB" id="9808674at2"/>
<evidence type="ECO:0000256" key="1">
    <source>
        <dbReference type="ARBA" id="ARBA00004429"/>
    </source>
</evidence>
<keyword evidence="5 9" id="KW-0812">Transmembrane</keyword>
<dbReference type="InterPro" id="IPR035906">
    <property type="entry name" value="MetI-like_sf"/>
</dbReference>
<comment type="similarity">
    <text evidence="2">Belongs to the binding-protein-dependent transport system permease family. HisMQ subfamily.</text>
</comment>
<evidence type="ECO:0000256" key="7">
    <source>
        <dbReference type="ARBA" id="ARBA00022989"/>
    </source>
</evidence>
<evidence type="ECO:0000256" key="3">
    <source>
        <dbReference type="ARBA" id="ARBA00022448"/>
    </source>
</evidence>
<organism evidence="11 12">
    <name type="scientific">Pseudorhodobacter turbinis</name>
    <dbReference type="NCBI Taxonomy" id="2500533"/>
    <lineage>
        <taxon>Bacteria</taxon>
        <taxon>Pseudomonadati</taxon>
        <taxon>Pseudomonadota</taxon>
        <taxon>Alphaproteobacteria</taxon>
        <taxon>Rhodobacterales</taxon>
        <taxon>Paracoccaceae</taxon>
        <taxon>Pseudorhodobacter</taxon>
    </lineage>
</organism>
<feature type="transmembrane region" description="Helical" evidence="9">
    <location>
        <begin position="319"/>
        <end position="345"/>
    </location>
</feature>
<evidence type="ECO:0000313" key="11">
    <source>
        <dbReference type="EMBL" id="QCO54360.1"/>
    </source>
</evidence>
<feature type="transmembrane region" description="Helical" evidence="9">
    <location>
        <begin position="209"/>
        <end position="228"/>
    </location>
</feature>
<proteinExistence type="inferred from homology"/>
<dbReference type="EMBL" id="CP039964">
    <property type="protein sequence ID" value="QCO54360.1"/>
    <property type="molecule type" value="Genomic_DNA"/>
</dbReference>
<keyword evidence="6" id="KW-0029">Amino-acid transport</keyword>
<evidence type="ECO:0000256" key="6">
    <source>
        <dbReference type="ARBA" id="ARBA00022970"/>
    </source>
</evidence>
<dbReference type="PANTHER" id="PTHR30614">
    <property type="entry name" value="MEMBRANE COMPONENT OF AMINO ACID ABC TRANSPORTER"/>
    <property type="match status" value="1"/>
</dbReference>
<dbReference type="KEGG" id="pseb:EOK75_00020"/>
<gene>
    <name evidence="11" type="ORF">EOK75_00020</name>
</gene>
<keyword evidence="3 9" id="KW-0813">Transport</keyword>
<sequence>MIALWNSQGFRRIFLQVAYVGGILALITTCVLVARHNLQAQGISSGFDFLYKSTGWNIGFSLIDFKAADPYWKVLVIGLLNTLFLGTIGLVLATIVGMIIGLARTSENDLARLLGTIYVETFRNIPLIVQVLFWYAVATRFPPVKQAYSFADSIFISSRGLYVPGLNVTGLAAFLAICAILLALGLIVWFSAANRFKRMEPKLKRKTRWLIFASGTVVAIGILYLGRIPETPLVSTPALKGLNFRGGIRLTPEFAALVIAIAIYGGGYIAEIVRGGFKAVGSGQIEASQSLGLNRFQIFTRVKFPLALRAMLPILTNQYVWLMKATTMGIAIGFTDFFMVVSISINQSGQTLELIGILMGGFLLINFTLAAVLNRINKAIALKGDQLRM</sequence>
<dbReference type="InterPro" id="IPR010065">
    <property type="entry name" value="AA_ABC_transptr_permease_3TM"/>
</dbReference>
<keyword evidence="12" id="KW-1185">Reference proteome</keyword>
<dbReference type="PROSITE" id="PS50928">
    <property type="entry name" value="ABC_TM1"/>
    <property type="match status" value="1"/>
</dbReference>
<comment type="subcellular location">
    <subcellularLocation>
        <location evidence="1">Cell inner membrane</location>
        <topology evidence="1">Multi-pass membrane protein</topology>
    </subcellularLocation>
    <subcellularLocation>
        <location evidence="9">Cell membrane</location>
        <topology evidence="9">Multi-pass membrane protein</topology>
    </subcellularLocation>
</comment>
<evidence type="ECO:0000256" key="9">
    <source>
        <dbReference type="RuleBase" id="RU363032"/>
    </source>
</evidence>
<evidence type="ECO:0000256" key="2">
    <source>
        <dbReference type="ARBA" id="ARBA00010072"/>
    </source>
</evidence>
<protein>
    <submittedName>
        <fullName evidence="11">ABC transporter permease subunit</fullName>
    </submittedName>
</protein>
<dbReference type="Proteomes" id="UP000298631">
    <property type="component" value="Chromosome"/>
</dbReference>
<evidence type="ECO:0000256" key="4">
    <source>
        <dbReference type="ARBA" id="ARBA00022475"/>
    </source>
</evidence>
<feature type="transmembrane region" description="Helical" evidence="9">
    <location>
        <begin position="248"/>
        <end position="270"/>
    </location>
</feature>
<feature type="transmembrane region" description="Helical" evidence="9">
    <location>
        <begin position="74"/>
        <end position="103"/>
    </location>
</feature>
<dbReference type="SUPFAM" id="SSF161098">
    <property type="entry name" value="MetI-like"/>
    <property type="match status" value="1"/>
</dbReference>
<dbReference type="GO" id="GO:0006865">
    <property type="term" value="P:amino acid transport"/>
    <property type="evidence" value="ECO:0007669"/>
    <property type="project" value="UniProtKB-KW"/>
</dbReference>
<dbReference type="Gene3D" id="1.10.3720.10">
    <property type="entry name" value="MetI-like"/>
    <property type="match status" value="2"/>
</dbReference>
<dbReference type="InterPro" id="IPR043429">
    <property type="entry name" value="ArtM/GltK/GlnP/TcyL/YhdX-like"/>
</dbReference>
<dbReference type="NCBIfam" id="TIGR01726">
    <property type="entry name" value="HEQRo_perm_3TM"/>
    <property type="match status" value="1"/>
</dbReference>
<keyword evidence="8 9" id="KW-0472">Membrane</keyword>
<evidence type="ECO:0000259" key="10">
    <source>
        <dbReference type="PROSITE" id="PS50928"/>
    </source>
</evidence>
<dbReference type="GO" id="GO:0043190">
    <property type="term" value="C:ATP-binding cassette (ABC) transporter complex"/>
    <property type="evidence" value="ECO:0007669"/>
    <property type="project" value="InterPro"/>
</dbReference>
<feature type="transmembrane region" description="Helical" evidence="9">
    <location>
        <begin position="161"/>
        <end position="189"/>
    </location>
</feature>
<feature type="transmembrane region" description="Helical" evidence="9">
    <location>
        <begin position="12"/>
        <end position="34"/>
    </location>
</feature>
<feature type="domain" description="ABC transmembrane type-1" evidence="10">
    <location>
        <begin position="79"/>
        <end position="373"/>
    </location>
</feature>
<keyword evidence="4" id="KW-1003">Cell membrane</keyword>
<accession>A0A4P8EBY6</accession>
<dbReference type="AlphaFoldDB" id="A0A4P8EBY6"/>
<dbReference type="GO" id="GO:0022857">
    <property type="term" value="F:transmembrane transporter activity"/>
    <property type="evidence" value="ECO:0007669"/>
    <property type="project" value="InterPro"/>
</dbReference>
<evidence type="ECO:0000256" key="5">
    <source>
        <dbReference type="ARBA" id="ARBA00022692"/>
    </source>
</evidence>